<organism evidence="4 5">
    <name type="scientific">Phytophthora megakarya</name>
    <dbReference type="NCBI Taxonomy" id="4795"/>
    <lineage>
        <taxon>Eukaryota</taxon>
        <taxon>Sar</taxon>
        <taxon>Stramenopiles</taxon>
        <taxon>Oomycota</taxon>
        <taxon>Peronosporomycetes</taxon>
        <taxon>Peronosporales</taxon>
        <taxon>Peronosporaceae</taxon>
        <taxon>Phytophthora</taxon>
    </lineage>
</organism>
<accession>A0A225VYL1</accession>
<feature type="region of interest" description="Disordered" evidence="2">
    <location>
        <begin position="145"/>
        <end position="172"/>
    </location>
</feature>
<evidence type="ECO:0000313" key="4">
    <source>
        <dbReference type="EMBL" id="OWZ09660.1"/>
    </source>
</evidence>
<dbReference type="SMART" id="SM00343">
    <property type="entry name" value="ZnF_C2HC"/>
    <property type="match status" value="1"/>
</dbReference>
<proteinExistence type="predicted"/>
<feature type="compositionally biased region" description="Gly residues" evidence="2">
    <location>
        <begin position="151"/>
        <end position="172"/>
    </location>
</feature>
<reference evidence="5" key="1">
    <citation type="submission" date="2017-03" db="EMBL/GenBank/DDBJ databases">
        <title>Phytopthora megakarya and P. palmivora, two closely related causual agents of cacao black pod achieved similar genome size and gene model numbers by different mechanisms.</title>
        <authorList>
            <person name="Ali S."/>
            <person name="Shao J."/>
            <person name="Larry D.J."/>
            <person name="Kronmiller B."/>
            <person name="Shen D."/>
            <person name="Strem M.D."/>
            <person name="Melnick R.L."/>
            <person name="Guiltinan M.J."/>
            <person name="Tyler B.M."/>
            <person name="Meinhardt L.W."/>
            <person name="Bailey B.A."/>
        </authorList>
    </citation>
    <scope>NUCLEOTIDE SEQUENCE [LARGE SCALE GENOMIC DNA]</scope>
    <source>
        <strain evidence="5">zdho120</strain>
    </source>
</reference>
<feature type="domain" description="CCHC-type" evidence="3">
    <location>
        <begin position="186"/>
        <end position="201"/>
    </location>
</feature>
<evidence type="ECO:0000259" key="3">
    <source>
        <dbReference type="PROSITE" id="PS50158"/>
    </source>
</evidence>
<dbReference type="Gene3D" id="4.10.60.10">
    <property type="entry name" value="Zinc finger, CCHC-type"/>
    <property type="match status" value="1"/>
</dbReference>
<name>A0A225VYL1_9STRA</name>
<dbReference type="InterPro" id="IPR036875">
    <property type="entry name" value="Znf_CCHC_sf"/>
</dbReference>
<sequence>MSGGDWPDDFKILTLNNKLEGPALAYFDKMLSMCVAESNTVEHVMDRMLGFNLTKVPVSKVMDLMSEPKPNDKTWADHFQYLAYPAERTGCPDQFVLQCLCDSAPEHVKRAMLTRLDSGRVDYIQHAWELVAFEAEYEISSGRHIARSGGTRSGRGGLAGRGGHGGQGGRGQGFVGRIDAGADRACCVCGKEGHLKRDCPDKKTSKGGKVTLAVSVNDESLLRDTVDYVDLRSTANGGVLNLTK</sequence>
<protein>
    <recommendedName>
        <fullName evidence="3">CCHC-type domain-containing protein</fullName>
    </recommendedName>
</protein>
<dbReference type="EMBL" id="NBNE01002702">
    <property type="protein sequence ID" value="OWZ09660.1"/>
    <property type="molecule type" value="Genomic_DNA"/>
</dbReference>
<evidence type="ECO:0000313" key="5">
    <source>
        <dbReference type="Proteomes" id="UP000198211"/>
    </source>
</evidence>
<dbReference type="PROSITE" id="PS50158">
    <property type="entry name" value="ZF_CCHC"/>
    <property type="match status" value="1"/>
</dbReference>
<evidence type="ECO:0000256" key="1">
    <source>
        <dbReference type="PROSITE-ProRule" id="PRU00047"/>
    </source>
</evidence>
<dbReference type="AlphaFoldDB" id="A0A225VYL1"/>
<dbReference type="InterPro" id="IPR001878">
    <property type="entry name" value="Znf_CCHC"/>
</dbReference>
<keyword evidence="1" id="KW-0479">Metal-binding</keyword>
<comment type="caution">
    <text evidence="4">The sequence shown here is derived from an EMBL/GenBank/DDBJ whole genome shotgun (WGS) entry which is preliminary data.</text>
</comment>
<dbReference type="OrthoDB" id="115683at2759"/>
<keyword evidence="1" id="KW-0862">Zinc</keyword>
<keyword evidence="5" id="KW-1185">Reference proteome</keyword>
<gene>
    <name evidence="4" type="ORF">PHMEG_00017596</name>
</gene>
<dbReference type="SUPFAM" id="SSF57756">
    <property type="entry name" value="Retrovirus zinc finger-like domains"/>
    <property type="match status" value="1"/>
</dbReference>
<dbReference type="GO" id="GO:0008270">
    <property type="term" value="F:zinc ion binding"/>
    <property type="evidence" value="ECO:0007669"/>
    <property type="project" value="UniProtKB-KW"/>
</dbReference>
<evidence type="ECO:0000256" key="2">
    <source>
        <dbReference type="SAM" id="MobiDB-lite"/>
    </source>
</evidence>
<keyword evidence="1" id="KW-0863">Zinc-finger</keyword>
<dbReference type="Proteomes" id="UP000198211">
    <property type="component" value="Unassembled WGS sequence"/>
</dbReference>
<dbReference type="GO" id="GO:0003676">
    <property type="term" value="F:nucleic acid binding"/>
    <property type="evidence" value="ECO:0007669"/>
    <property type="project" value="InterPro"/>
</dbReference>